<dbReference type="Gene3D" id="2.130.10.10">
    <property type="entry name" value="YVTN repeat-like/Quinoprotein amine dehydrogenase"/>
    <property type="match status" value="1"/>
</dbReference>
<dbReference type="SUPFAM" id="SSF63829">
    <property type="entry name" value="Calcium-dependent phosphotriesterase"/>
    <property type="match status" value="1"/>
</dbReference>
<dbReference type="InterPro" id="IPR015943">
    <property type="entry name" value="WD40/YVTN_repeat-like_dom_sf"/>
</dbReference>
<dbReference type="RefSeq" id="WP_186741069.1">
    <property type="nucleotide sequence ID" value="NZ_CP060394.1"/>
</dbReference>
<feature type="chain" id="PRO_5028947379" description="Two component regulator propeller" evidence="1">
    <location>
        <begin position="28"/>
        <end position="247"/>
    </location>
</feature>
<dbReference type="EMBL" id="CP060394">
    <property type="protein sequence ID" value="QNI30880.1"/>
    <property type="molecule type" value="Genomic_DNA"/>
</dbReference>
<accession>A0A7G8BEB0</accession>
<name>A0A7G8BEB0_9BACT</name>
<organism evidence="2 3">
    <name type="scientific">Alloacidobacterium dinghuense</name>
    <dbReference type="NCBI Taxonomy" id="2763107"/>
    <lineage>
        <taxon>Bacteria</taxon>
        <taxon>Pseudomonadati</taxon>
        <taxon>Acidobacteriota</taxon>
        <taxon>Terriglobia</taxon>
        <taxon>Terriglobales</taxon>
        <taxon>Acidobacteriaceae</taxon>
        <taxon>Alloacidobacterium</taxon>
    </lineage>
</organism>
<evidence type="ECO:0000256" key="1">
    <source>
        <dbReference type="SAM" id="SignalP"/>
    </source>
</evidence>
<keyword evidence="3" id="KW-1185">Reference proteome</keyword>
<sequence>MLNAYCDLRGVFLLNVLLLSTVSRASAQDFTPKLTQYGHTAWRIQDAAFDGTPGPIAQTADGYLWIGASSGLVRFDGVRFTSLHDPRGKFIAGLGVVSLLGTKDGSLLIGGNSFTRLKNNRFNVIRERVGRINAMLEDKSGNIWVTRTRQRDNAGPLCRLSGDTFKCFGKTEGIDCTYGESLALSDSGSLWIGSNPEVCVWNGQKGFGYLPEGLAPETNGDDVLDILTPQSSIPYSRTNTQRRIPWT</sequence>
<evidence type="ECO:0008006" key="4">
    <source>
        <dbReference type="Google" id="ProtNLM"/>
    </source>
</evidence>
<gene>
    <name evidence="2" type="ORF">H7849_17395</name>
</gene>
<dbReference type="Proteomes" id="UP000515312">
    <property type="component" value="Chromosome"/>
</dbReference>
<dbReference type="KEGG" id="adin:H7849_17395"/>
<dbReference type="AlphaFoldDB" id="A0A7G8BEB0"/>
<reference evidence="2 3" key="1">
    <citation type="submission" date="2020-08" db="EMBL/GenBank/DDBJ databases">
        <title>Edaphobacter telluris sp. nov. and Acidobacterium dinghuensis sp. nov., two acidobacteria isolated from forest soil.</title>
        <authorList>
            <person name="Fu J."/>
            <person name="Qiu L."/>
        </authorList>
    </citation>
    <scope>NUCLEOTIDE SEQUENCE [LARGE SCALE GENOMIC DNA]</scope>
    <source>
        <strain evidence="2">4Y35</strain>
    </source>
</reference>
<keyword evidence="1" id="KW-0732">Signal</keyword>
<protein>
    <recommendedName>
        <fullName evidence="4">Two component regulator propeller</fullName>
    </recommendedName>
</protein>
<proteinExistence type="predicted"/>
<evidence type="ECO:0000313" key="3">
    <source>
        <dbReference type="Proteomes" id="UP000515312"/>
    </source>
</evidence>
<evidence type="ECO:0000313" key="2">
    <source>
        <dbReference type="EMBL" id="QNI30880.1"/>
    </source>
</evidence>
<feature type="signal peptide" evidence="1">
    <location>
        <begin position="1"/>
        <end position="27"/>
    </location>
</feature>